<sequence>MSEPYMSTLGKRHNSTTTMAPRLVVHSAPLPLRNAQTRSRSRTRHRHPLRSAYDKQVMVVAVMLLTAGLACLSAAYYILTGVLAFDSSSAPHPMIIAPSDAMSDLRLPSTVPQPASSRILSHSANASAEKYLAYLPHSGFHNQRIALENALVLARILNRTLLLPSVRLGDPLSYAPFDELYAMAGNTSKAGLEFCRDLGSYNGDIPLECEGYLSYTHLPWDWLVDVSGIRSNQRVLEGWDFTDAWLEDHLGISVGDIFYLKDTSRNEYSFQDFFSFDPPVRKFEQSVYIATLARQSERMILMGTLFGSSRLHFRSAVNYDMRKHVRERMAFTNPHLVHAADGIRSALGGSYLGVHLRIGDGIFEWNAPENVRLAWWKLLRLVLGFTDDDILALEQDIFPEEAEPEPPVINPDLPAMRTPHPPLPPFPLDATPSPEFSCRAAPHISSKLAPLNMPLFISTDARSPTFNPLLARFTRTFPCSFFLEDFPEQVASLGKLHSPIDGVPLGSFLLPFLDAMVVGQAWQVVGTEQSTFSAFVSDVLWRTYRGFDIVQRG</sequence>
<dbReference type="PANTHER" id="PTHR36050:SF1">
    <property type="entry name" value="O-FUCOSYLTRANSFERASE 30"/>
    <property type="match status" value="1"/>
</dbReference>
<dbReference type="PANTHER" id="PTHR36050">
    <property type="entry name" value="O-FUCOSYLTRANSFERASE 30"/>
    <property type="match status" value="1"/>
</dbReference>
<dbReference type="OrthoDB" id="1882547at2759"/>
<dbReference type="AlphaFoldDB" id="A0A1Y2IAH9"/>
<dbReference type="STRING" id="1353009.A0A1Y2IAH9"/>
<accession>A0A1Y2IAH9</accession>
<keyword evidence="1" id="KW-0472">Membrane</keyword>
<evidence type="ECO:0000313" key="2">
    <source>
        <dbReference type="EMBL" id="OSC97432.1"/>
    </source>
</evidence>
<protein>
    <recommendedName>
        <fullName evidence="4">CigA protein</fullName>
    </recommendedName>
</protein>
<organism evidence="2 3">
    <name type="scientific">Trametes coccinea (strain BRFM310)</name>
    <name type="common">Pycnoporus coccineus</name>
    <dbReference type="NCBI Taxonomy" id="1353009"/>
    <lineage>
        <taxon>Eukaryota</taxon>
        <taxon>Fungi</taxon>
        <taxon>Dikarya</taxon>
        <taxon>Basidiomycota</taxon>
        <taxon>Agaricomycotina</taxon>
        <taxon>Agaricomycetes</taxon>
        <taxon>Polyporales</taxon>
        <taxon>Polyporaceae</taxon>
        <taxon>Trametes</taxon>
    </lineage>
</organism>
<reference evidence="2 3" key="1">
    <citation type="journal article" date="2015" name="Biotechnol. Biofuels">
        <title>Enhanced degradation of softwood versus hardwood by the white-rot fungus Pycnoporus coccineus.</title>
        <authorList>
            <person name="Couturier M."/>
            <person name="Navarro D."/>
            <person name="Chevret D."/>
            <person name="Henrissat B."/>
            <person name="Piumi F."/>
            <person name="Ruiz-Duenas F.J."/>
            <person name="Martinez A.T."/>
            <person name="Grigoriev I.V."/>
            <person name="Riley R."/>
            <person name="Lipzen A."/>
            <person name="Berrin J.G."/>
            <person name="Master E.R."/>
            <person name="Rosso M.N."/>
        </authorList>
    </citation>
    <scope>NUCLEOTIDE SEQUENCE [LARGE SCALE GENOMIC DNA]</scope>
    <source>
        <strain evidence="2 3">BRFM310</strain>
    </source>
</reference>
<evidence type="ECO:0008006" key="4">
    <source>
        <dbReference type="Google" id="ProtNLM"/>
    </source>
</evidence>
<feature type="transmembrane region" description="Helical" evidence="1">
    <location>
        <begin position="57"/>
        <end position="79"/>
    </location>
</feature>
<keyword evidence="1" id="KW-1133">Transmembrane helix</keyword>
<proteinExistence type="predicted"/>
<keyword evidence="1" id="KW-0812">Transmembrane</keyword>
<evidence type="ECO:0000313" key="3">
    <source>
        <dbReference type="Proteomes" id="UP000193067"/>
    </source>
</evidence>
<dbReference type="Proteomes" id="UP000193067">
    <property type="component" value="Unassembled WGS sequence"/>
</dbReference>
<gene>
    <name evidence="2" type="ORF">PYCCODRAFT_1398812</name>
</gene>
<dbReference type="EMBL" id="KZ084151">
    <property type="protein sequence ID" value="OSC97432.1"/>
    <property type="molecule type" value="Genomic_DNA"/>
</dbReference>
<keyword evidence="3" id="KW-1185">Reference proteome</keyword>
<evidence type="ECO:0000256" key="1">
    <source>
        <dbReference type="SAM" id="Phobius"/>
    </source>
</evidence>
<name>A0A1Y2IAH9_TRAC3</name>